<name>A0A1I8PTF4_STOCA</name>
<dbReference type="GO" id="GO:0008270">
    <property type="term" value="F:zinc ion binding"/>
    <property type="evidence" value="ECO:0007669"/>
    <property type="project" value="UniProtKB-UniRule"/>
</dbReference>
<keyword evidence="6 10" id="KW-0482">Metalloprotease</keyword>
<evidence type="ECO:0000256" key="6">
    <source>
        <dbReference type="ARBA" id="ARBA00023049"/>
    </source>
</evidence>
<dbReference type="PROSITE" id="PS51864">
    <property type="entry name" value="ASTACIN"/>
    <property type="match status" value="1"/>
</dbReference>
<dbReference type="FunFam" id="3.40.390.10:FF:000015">
    <property type="entry name" value="Meprin A subunit"/>
    <property type="match status" value="1"/>
</dbReference>
<feature type="binding site" evidence="10">
    <location>
        <position position="187"/>
    </location>
    <ligand>
        <name>Zn(2+)</name>
        <dbReference type="ChEBI" id="CHEBI:29105"/>
        <note>catalytic</note>
    </ligand>
</feature>
<dbReference type="PRINTS" id="PR00480">
    <property type="entry name" value="ASTACIN"/>
</dbReference>
<keyword evidence="1 10" id="KW-0645">Protease</keyword>
<evidence type="ECO:0000256" key="8">
    <source>
        <dbReference type="ARBA" id="ARBA00023157"/>
    </source>
</evidence>
<evidence type="ECO:0000313" key="14">
    <source>
        <dbReference type="Proteomes" id="UP000095300"/>
    </source>
</evidence>
<protein>
    <recommendedName>
        <fullName evidence="11">Metalloendopeptidase</fullName>
        <ecNumber evidence="11">3.4.24.-</ecNumber>
    </recommendedName>
</protein>
<dbReference type="EnsemblMetazoa" id="SCAU010956-RA">
    <property type="protein sequence ID" value="SCAU010956-PA"/>
    <property type="gene ID" value="SCAU010956"/>
</dbReference>
<evidence type="ECO:0000256" key="2">
    <source>
        <dbReference type="ARBA" id="ARBA00022723"/>
    </source>
</evidence>
<dbReference type="STRING" id="35570.A0A1I8PTF4"/>
<keyword evidence="4 10" id="KW-0378">Hydrolase</keyword>
<evidence type="ECO:0000256" key="5">
    <source>
        <dbReference type="ARBA" id="ARBA00022833"/>
    </source>
</evidence>
<keyword evidence="2 10" id="KW-0479">Metal-binding</keyword>
<evidence type="ECO:0000256" key="9">
    <source>
        <dbReference type="ARBA" id="ARBA00023180"/>
    </source>
</evidence>
<dbReference type="Gene3D" id="3.40.390.10">
    <property type="entry name" value="Collagenase (Catalytic Domain)"/>
    <property type="match status" value="1"/>
</dbReference>
<dbReference type="GO" id="GO:0006508">
    <property type="term" value="P:proteolysis"/>
    <property type="evidence" value="ECO:0007669"/>
    <property type="project" value="UniProtKB-KW"/>
</dbReference>
<dbReference type="EC" id="3.4.24.-" evidence="11"/>
<feature type="binding site" evidence="10">
    <location>
        <position position="193"/>
    </location>
    <ligand>
        <name>Zn(2+)</name>
        <dbReference type="ChEBI" id="CHEBI:29105"/>
        <note>catalytic</note>
    </ligand>
</feature>
<dbReference type="InterPro" id="IPR024079">
    <property type="entry name" value="MetalloPept_cat_dom_sf"/>
</dbReference>
<keyword evidence="8 10" id="KW-1015">Disulfide bond</keyword>
<dbReference type="PANTHER" id="PTHR10127">
    <property type="entry name" value="DISCOIDIN, CUB, EGF, LAMININ , AND ZINC METALLOPROTEASE DOMAIN CONTAINING"/>
    <property type="match status" value="1"/>
</dbReference>
<dbReference type="Pfam" id="PF01400">
    <property type="entry name" value="Astacin"/>
    <property type="match status" value="1"/>
</dbReference>
<dbReference type="SUPFAM" id="SSF55486">
    <property type="entry name" value="Metalloproteases ('zincins'), catalytic domain"/>
    <property type="match status" value="1"/>
</dbReference>
<evidence type="ECO:0000256" key="3">
    <source>
        <dbReference type="ARBA" id="ARBA00022729"/>
    </source>
</evidence>
<evidence type="ECO:0000256" key="1">
    <source>
        <dbReference type="ARBA" id="ARBA00022670"/>
    </source>
</evidence>
<keyword evidence="5 10" id="KW-0862">Zinc</keyword>
<dbReference type="OrthoDB" id="291007at2759"/>
<dbReference type="KEGG" id="scac:106081620"/>
<accession>A0A1I8PTF4</accession>
<feature type="chain" id="PRO_5009030354" description="Metalloendopeptidase" evidence="11">
    <location>
        <begin position="25"/>
        <end position="288"/>
    </location>
</feature>
<feature type="binding site" evidence="10">
    <location>
        <position position="183"/>
    </location>
    <ligand>
        <name>Zn(2+)</name>
        <dbReference type="ChEBI" id="CHEBI:29105"/>
        <note>catalytic</note>
    </ligand>
</feature>
<organism evidence="13 14">
    <name type="scientific">Stomoxys calcitrans</name>
    <name type="common">Stable fly</name>
    <name type="synonym">Conops calcitrans</name>
    <dbReference type="NCBI Taxonomy" id="35570"/>
    <lineage>
        <taxon>Eukaryota</taxon>
        <taxon>Metazoa</taxon>
        <taxon>Ecdysozoa</taxon>
        <taxon>Arthropoda</taxon>
        <taxon>Hexapoda</taxon>
        <taxon>Insecta</taxon>
        <taxon>Pterygota</taxon>
        <taxon>Neoptera</taxon>
        <taxon>Endopterygota</taxon>
        <taxon>Diptera</taxon>
        <taxon>Brachycera</taxon>
        <taxon>Muscomorpha</taxon>
        <taxon>Muscoidea</taxon>
        <taxon>Muscidae</taxon>
        <taxon>Stomoxys</taxon>
    </lineage>
</organism>
<keyword evidence="7" id="KW-0865">Zymogen</keyword>
<gene>
    <name evidence="13" type="primary">106081620</name>
</gene>
<dbReference type="AlphaFoldDB" id="A0A1I8PTF4"/>
<evidence type="ECO:0000256" key="4">
    <source>
        <dbReference type="ARBA" id="ARBA00022801"/>
    </source>
</evidence>
<evidence type="ECO:0000256" key="10">
    <source>
        <dbReference type="PROSITE-ProRule" id="PRU01211"/>
    </source>
</evidence>
<keyword evidence="14" id="KW-1185">Reference proteome</keyword>
<dbReference type="PANTHER" id="PTHR10127:SF780">
    <property type="entry name" value="METALLOENDOPEPTIDASE"/>
    <property type="match status" value="1"/>
</dbReference>
<dbReference type="CDD" id="cd04280">
    <property type="entry name" value="ZnMc_astacin_like"/>
    <property type="match status" value="1"/>
</dbReference>
<evidence type="ECO:0000256" key="7">
    <source>
        <dbReference type="ARBA" id="ARBA00023145"/>
    </source>
</evidence>
<proteinExistence type="predicted"/>
<feature type="signal peptide" evidence="11">
    <location>
        <begin position="1"/>
        <end position="24"/>
    </location>
</feature>
<dbReference type="VEuPathDB" id="VectorBase:SCAU010956"/>
<dbReference type="InterPro" id="IPR034035">
    <property type="entry name" value="Astacin-like_dom"/>
</dbReference>
<dbReference type="InterPro" id="IPR006026">
    <property type="entry name" value="Peptidase_Metallo"/>
</dbReference>
<sequence>MKFLGAFLVALALVFIESSRVVEGEGVADITMGSSMEYPEGIAHFPELGEIIENMHNSNESAMENPEETGPYIEGDIKDDGEFYRKMLRNGIMNHSLRWPKGRVPYVIKGSFTPQQLAIIGHAFNEYHRNTCIRFRQRTTEPDYVSITNSGDGCWSSVGRMGGEQVLNLQSPKCFSNYGTTIHELMHVLGFYHEQNRHERDNYVRVMGDNVKPGMMINFQKLPSTSATAFGVAYDYGSLMHYKSTSFSKNGKPTLVAVKTSPEVSKMGQRIGFSPGDIKKINSMYKCS</sequence>
<evidence type="ECO:0000259" key="12">
    <source>
        <dbReference type="PROSITE" id="PS51864"/>
    </source>
</evidence>
<keyword evidence="3 11" id="KW-0732">Signal</keyword>
<dbReference type="Proteomes" id="UP000095300">
    <property type="component" value="Unassembled WGS sequence"/>
</dbReference>
<feature type="domain" description="Peptidase M12A" evidence="12">
    <location>
        <begin position="90"/>
        <end position="288"/>
    </location>
</feature>
<evidence type="ECO:0000256" key="11">
    <source>
        <dbReference type="RuleBase" id="RU361183"/>
    </source>
</evidence>
<dbReference type="SMART" id="SM00235">
    <property type="entry name" value="ZnMc"/>
    <property type="match status" value="1"/>
</dbReference>
<feature type="disulfide bond" evidence="10">
    <location>
        <begin position="132"/>
        <end position="287"/>
    </location>
</feature>
<dbReference type="GO" id="GO:0004222">
    <property type="term" value="F:metalloendopeptidase activity"/>
    <property type="evidence" value="ECO:0007669"/>
    <property type="project" value="UniProtKB-UniRule"/>
</dbReference>
<feature type="active site" evidence="10">
    <location>
        <position position="184"/>
    </location>
</feature>
<reference evidence="13" key="1">
    <citation type="submission" date="2020-05" db="UniProtKB">
        <authorList>
            <consortium name="EnsemblMetazoa"/>
        </authorList>
    </citation>
    <scope>IDENTIFICATION</scope>
    <source>
        <strain evidence="13">USDA</strain>
    </source>
</reference>
<dbReference type="InterPro" id="IPR001506">
    <property type="entry name" value="Peptidase_M12A"/>
</dbReference>
<keyword evidence="9" id="KW-0325">Glycoprotein</keyword>
<comment type="caution">
    <text evidence="10">Lacks conserved residue(s) required for the propagation of feature annotation.</text>
</comment>
<comment type="cofactor">
    <cofactor evidence="10 11">
        <name>Zn(2+)</name>
        <dbReference type="ChEBI" id="CHEBI:29105"/>
    </cofactor>
    <text evidence="10 11">Binds 1 zinc ion per subunit.</text>
</comment>
<evidence type="ECO:0000313" key="13">
    <source>
        <dbReference type="EnsemblMetazoa" id="SCAU010956-PA"/>
    </source>
</evidence>